<keyword evidence="5" id="KW-1185">Reference proteome</keyword>
<evidence type="ECO:0000313" key="4">
    <source>
        <dbReference type="EMBL" id="GAA5167940.1"/>
    </source>
</evidence>
<evidence type="ECO:0000256" key="2">
    <source>
        <dbReference type="SAM" id="SignalP"/>
    </source>
</evidence>
<accession>A0ABP9QV60</accession>
<keyword evidence="1" id="KW-0472">Membrane</keyword>
<reference evidence="5" key="1">
    <citation type="journal article" date="2019" name="Int. J. Syst. Evol. Microbiol.">
        <title>The Global Catalogue of Microorganisms (GCM) 10K type strain sequencing project: providing services to taxonomists for standard genome sequencing and annotation.</title>
        <authorList>
            <consortium name="The Broad Institute Genomics Platform"/>
            <consortium name="The Broad Institute Genome Sequencing Center for Infectious Disease"/>
            <person name="Wu L."/>
            <person name="Ma J."/>
        </authorList>
    </citation>
    <scope>NUCLEOTIDE SEQUENCE [LARGE SCALE GENOMIC DNA]</scope>
    <source>
        <strain evidence="5">JCM 18303</strain>
    </source>
</reference>
<feature type="signal peptide" evidence="2">
    <location>
        <begin position="1"/>
        <end position="25"/>
    </location>
</feature>
<dbReference type="EMBL" id="BAABJP010000039">
    <property type="protein sequence ID" value="GAA5167940.1"/>
    <property type="molecule type" value="Genomic_DNA"/>
</dbReference>
<dbReference type="Proteomes" id="UP001428817">
    <property type="component" value="Unassembled WGS sequence"/>
</dbReference>
<evidence type="ECO:0000313" key="5">
    <source>
        <dbReference type="Proteomes" id="UP001428817"/>
    </source>
</evidence>
<dbReference type="InterPro" id="IPR053807">
    <property type="entry name" value="LppM"/>
</dbReference>
<gene>
    <name evidence="4" type="ORF">GCM10023321_61320</name>
</gene>
<keyword evidence="2" id="KW-0732">Signal</keyword>
<comment type="caution">
    <text evidence="4">The sequence shown here is derived from an EMBL/GenBank/DDBJ whole genome shotgun (WGS) entry which is preliminary data.</text>
</comment>
<evidence type="ECO:0000256" key="1">
    <source>
        <dbReference type="SAM" id="Phobius"/>
    </source>
</evidence>
<keyword evidence="1" id="KW-0812">Transmembrane</keyword>
<feature type="domain" description="LppM" evidence="3">
    <location>
        <begin position="19"/>
        <end position="167"/>
    </location>
</feature>
<feature type="chain" id="PRO_5047358786" description="LppM domain-containing protein" evidence="2">
    <location>
        <begin position="26"/>
        <end position="211"/>
    </location>
</feature>
<protein>
    <recommendedName>
        <fullName evidence="3">LppM domain-containing protein</fullName>
    </recommendedName>
</protein>
<keyword evidence="1" id="KW-1133">Transmembrane helix</keyword>
<dbReference type="Pfam" id="PF21946">
    <property type="entry name" value="LppM"/>
    <property type="match status" value="1"/>
</dbReference>
<organism evidence="4 5">
    <name type="scientific">Pseudonocardia eucalypti</name>
    <dbReference type="NCBI Taxonomy" id="648755"/>
    <lineage>
        <taxon>Bacteria</taxon>
        <taxon>Bacillati</taxon>
        <taxon>Actinomycetota</taxon>
        <taxon>Actinomycetes</taxon>
        <taxon>Pseudonocardiales</taxon>
        <taxon>Pseudonocardiaceae</taxon>
        <taxon>Pseudonocardia</taxon>
    </lineage>
</organism>
<evidence type="ECO:0000259" key="3">
    <source>
        <dbReference type="Pfam" id="PF21946"/>
    </source>
</evidence>
<proteinExistence type="predicted"/>
<feature type="transmembrane region" description="Helical" evidence="1">
    <location>
        <begin position="178"/>
        <end position="197"/>
    </location>
</feature>
<sequence length="211" mass="21443">MLVLVAVLAVLALAGGCTRVRTALAVQGDDTVAGEIVIGVAGGSGGPAVVIPPALAGRVSVRPYQADGYQGTQLGFTGLTLDEVNSLASIVPPASGRFHFALRRAGGALLLNGQVDLTALPVDGADVQLKVAFPGEVVGTDGQRRADTVSWAFTPGQVSEFTATVNAPDPGAPSVGRWALVVVAVLLIASAGVVLLAKANRNPPARRRPRR</sequence>
<name>A0ABP9QV60_9PSEU</name>